<dbReference type="SUPFAM" id="SSF53901">
    <property type="entry name" value="Thiolase-like"/>
    <property type="match status" value="2"/>
</dbReference>
<comment type="catalytic activity">
    <reaction evidence="4">
        <text>a (3S)-3-hydroxyacyl-CoA = a (2E)-enoyl-CoA + H2O</text>
        <dbReference type="Rhea" id="RHEA:16105"/>
        <dbReference type="ChEBI" id="CHEBI:15377"/>
        <dbReference type="ChEBI" id="CHEBI:57318"/>
        <dbReference type="ChEBI" id="CHEBI:58856"/>
        <dbReference type="EC" id="4.2.1.17"/>
    </reaction>
</comment>
<evidence type="ECO:0000256" key="2">
    <source>
        <dbReference type="ARBA" id="ARBA00005254"/>
    </source>
</evidence>
<dbReference type="PANTHER" id="PTHR11941">
    <property type="entry name" value="ENOYL-COA HYDRATASE-RELATED"/>
    <property type="match status" value="1"/>
</dbReference>
<dbReference type="Gene3D" id="2.40.50.840">
    <property type="match status" value="1"/>
</dbReference>
<evidence type="ECO:0000259" key="7">
    <source>
        <dbReference type="Pfam" id="PF18313"/>
    </source>
</evidence>
<dbReference type="SUPFAM" id="SSF52096">
    <property type="entry name" value="ClpP/crotonase"/>
    <property type="match status" value="1"/>
</dbReference>
<dbReference type="PANTHER" id="PTHR11941:SF54">
    <property type="entry name" value="ENOYL-COA HYDRATASE, MITOCHONDRIAL"/>
    <property type="match status" value="1"/>
</dbReference>
<name>A0ABV8DT89_9NOCA</name>
<protein>
    <submittedName>
        <fullName evidence="8">Acetyl-CoA acetyltransferase</fullName>
    </submittedName>
</protein>
<evidence type="ECO:0000256" key="3">
    <source>
        <dbReference type="ARBA" id="ARBA00022832"/>
    </source>
</evidence>
<dbReference type="InterPro" id="IPR029045">
    <property type="entry name" value="ClpP/crotonase-like_dom_sf"/>
</dbReference>
<feature type="domain" description="Thiolase-like protein type 1 additional C-terminal" evidence="7">
    <location>
        <begin position="428"/>
        <end position="506"/>
    </location>
</feature>
<gene>
    <name evidence="8" type="ORF">ACFO0B_12200</name>
</gene>
<dbReference type="NCBIfam" id="NF006105">
    <property type="entry name" value="PRK08257.1-4"/>
    <property type="match status" value="1"/>
</dbReference>
<dbReference type="InterPro" id="IPR040771">
    <property type="entry name" value="TLP1_add_C"/>
</dbReference>
<evidence type="ECO:0000256" key="5">
    <source>
        <dbReference type="ARBA" id="ARBA00023717"/>
    </source>
</evidence>
<dbReference type="Proteomes" id="UP001595696">
    <property type="component" value="Unassembled WGS sequence"/>
</dbReference>
<dbReference type="EMBL" id="JBHSAX010000013">
    <property type="protein sequence ID" value="MFC3962747.1"/>
    <property type="molecule type" value="Genomic_DNA"/>
</dbReference>
<evidence type="ECO:0000256" key="4">
    <source>
        <dbReference type="ARBA" id="ARBA00023709"/>
    </source>
</evidence>
<keyword evidence="3" id="KW-0276">Fatty acid metabolism</keyword>
<dbReference type="InterPro" id="IPR018376">
    <property type="entry name" value="Enoyl-CoA_hyd/isom_CS"/>
</dbReference>
<dbReference type="InterPro" id="IPR016039">
    <property type="entry name" value="Thiolase-like"/>
</dbReference>
<sequence>MPESLHEAVPPRTPVIVGVGQAAERLGADGYRALSAADLAAEAVRAALTDATLPAASIDTIAAVRAFDVASPYAVAALGAPDNVPRAVAARVGADPARAILGPTGGQSPQQLLTELCRELAAGRGETALVFGAETISTVRHLAGLPRDQHPDYSERHAGSLEDRGYRITGLTAAYSAQHGLVEPTVVYSAMENARRTRLGASRAAYARAIGELFAPFTAVAAANPYSAAPVERDAAELVTVDARNRAITDVYTRFVVARDQVNQAAAVLVTTTEHADRLGIPAERRVYLHGWAELSERGLLERPELDRSPAAVAAVRHALDTAGIGLDDVAALDLYSCFPIAVFNLCDGLGLAPDDPRGLTVTGGLPFFGGAGNNYSAHGIAEIVTRVRRTPGGYGLVAANGGVLSKHSVGVYSTTPAPFPEGSTAALQAELDAVPAVPVAHRADGWGTVESWVASYGRDGSPRGIVIGRLDDGRRFLANTADAAATALLTDADQPAGARVYVRATDAGNRATLTRPEPKPAAPPRDSAHLTVTAAGHVLEIALHRPELDAEVLRDLEHALAEYQRDPELWVAIVTGGENFAHGVDPAAAGSPLLLLLQSHRVWTGRPAAHGAKPVVAAVTGRADGAGLALALACDLVVADETASFAVPDPAVGLPPALGVLEALPRLAGPALARDLILTGRRLTAPEALAAGLIARTAPHGKALDAAREVAADIVARSPVALRAALTFLRDAGEYPGETDRHAAALADVVLAAHDPSEGFAAYRQGRQPNWRLE</sequence>
<dbReference type="PROSITE" id="PS00166">
    <property type="entry name" value="ENOYL_COA_HYDRATASE"/>
    <property type="match status" value="1"/>
</dbReference>
<evidence type="ECO:0000313" key="9">
    <source>
        <dbReference type="Proteomes" id="UP001595696"/>
    </source>
</evidence>
<dbReference type="CDD" id="cd06558">
    <property type="entry name" value="crotonase-like"/>
    <property type="match status" value="1"/>
</dbReference>
<dbReference type="Pfam" id="PF18313">
    <property type="entry name" value="TLP1_add_C"/>
    <property type="match status" value="1"/>
</dbReference>
<dbReference type="Pfam" id="PF00378">
    <property type="entry name" value="ECH_1"/>
    <property type="match status" value="1"/>
</dbReference>
<dbReference type="RefSeq" id="WP_378612510.1">
    <property type="nucleotide sequence ID" value="NZ_JBHSAX010000013.1"/>
</dbReference>
<accession>A0ABV8DT89</accession>
<comment type="caution">
    <text evidence="8">The sequence shown here is derived from an EMBL/GenBank/DDBJ whole genome shotgun (WGS) entry which is preliminary data.</text>
</comment>
<evidence type="ECO:0000256" key="1">
    <source>
        <dbReference type="ARBA" id="ARBA00002994"/>
    </source>
</evidence>
<comment type="catalytic activity">
    <reaction evidence="5">
        <text>a 4-saturated-(3S)-3-hydroxyacyl-CoA = a (3E)-enoyl-CoA + H2O</text>
        <dbReference type="Rhea" id="RHEA:20724"/>
        <dbReference type="ChEBI" id="CHEBI:15377"/>
        <dbReference type="ChEBI" id="CHEBI:58521"/>
        <dbReference type="ChEBI" id="CHEBI:137480"/>
        <dbReference type="EC" id="4.2.1.17"/>
    </reaction>
</comment>
<evidence type="ECO:0000313" key="8">
    <source>
        <dbReference type="EMBL" id="MFC3962747.1"/>
    </source>
</evidence>
<comment type="similarity">
    <text evidence="2 6">Belongs to the enoyl-CoA hydratase/isomerase family.</text>
</comment>
<organism evidence="8 9">
    <name type="scientific">Nocardia jiangsuensis</name>
    <dbReference type="NCBI Taxonomy" id="1691563"/>
    <lineage>
        <taxon>Bacteria</taxon>
        <taxon>Bacillati</taxon>
        <taxon>Actinomycetota</taxon>
        <taxon>Actinomycetes</taxon>
        <taxon>Mycobacteriales</taxon>
        <taxon>Nocardiaceae</taxon>
        <taxon>Nocardia</taxon>
    </lineage>
</organism>
<dbReference type="InterPro" id="IPR001753">
    <property type="entry name" value="Enoyl-CoA_hydra/iso"/>
</dbReference>
<evidence type="ECO:0000256" key="6">
    <source>
        <dbReference type="RuleBase" id="RU003707"/>
    </source>
</evidence>
<dbReference type="Gene3D" id="3.90.226.10">
    <property type="entry name" value="2-enoyl-CoA Hydratase, Chain A, domain 1"/>
    <property type="match status" value="1"/>
</dbReference>
<keyword evidence="3" id="KW-0443">Lipid metabolism</keyword>
<keyword evidence="9" id="KW-1185">Reference proteome</keyword>
<proteinExistence type="inferred from homology"/>
<dbReference type="Gene3D" id="3.40.47.10">
    <property type="match status" value="1"/>
</dbReference>
<comment type="function">
    <text evidence="1">Could possibly oxidize fatty acids using specific components.</text>
</comment>
<reference evidence="9" key="1">
    <citation type="journal article" date="2019" name="Int. J. Syst. Evol. Microbiol.">
        <title>The Global Catalogue of Microorganisms (GCM) 10K type strain sequencing project: providing services to taxonomists for standard genome sequencing and annotation.</title>
        <authorList>
            <consortium name="The Broad Institute Genomics Platform"/>
            <consortium name="The Broad Institute Genome Sequencing Center for Infectious Disease"/>
            <person name="Wu L."/>
            <person name="Ma J."/>
        </authorList>
    </citation>
    <scope>NUCLEOTIDE SEQUENCE [LARGE SCALE GENOMIC DNA]</scope>
    <source>
        <strain evidence="9">CGMCC 4.7330</strain>
    </source>
</reference>